<sequence length="64" mass="7598">MGPREQSPDLPEERRCGNFHKMGCWPEQTAFDHQAHAKLDRETEELHHHWVALEVGRVIRRARD</sequence>
<name>A0AA40LVI2_CNENI</name>
<dbReference type="AlphaFoldDB" id="A0AA40LVI2"/>
<protein>
    <submittedName>
        <fullName evidence="1">Uncharacterized protein</fullName>
    </submittedName>
</protein>
<gene>
    <name evidence="1" type="ORF">QTO34_013952</name>
</gene>
<proteinExistence type="predicted"/>
<evidence type="ECO:0000313" key="1">
    <source>
        <dbReference type="EMBL" id="KAK1345242.1"/>
    </source>
</evidence>
<comment type="caution">
    <text evidence="1">The sequence shown here is derived from an EMBL/GenBank/DDBJ whole genome shotgun (WGS) entry which is preliminary data.</text>
</comment>
<organism evidence="1 2">
    <name type="scientific">Cnephaeus nilssonii</name>
    <name type="common">Northern bat</name>
    <name type="synonym">Eptesicus nilssonii</name>
    <dbReference type="NCBI Taxonomy" id="3371016"/>
    <lineage>
        <taxon>Eukaryota</taxon>
        <taxon>Metazoa</taxon>
        <taxon>Chordata</taxon>
        <taxon>Craniata</taxon>
        <taxon>Vertebrata</taxon>
        <taxon>Euteleostomi</taxon>
        <taxon>Mammalia</taxon>
        <taxon>Eutheria</taxon>
        <taxon>Laurasiatheria</taxon>
        <taxon>Chiroptera</taxon>
        <taxon>Yangochiroptera</taxon>
        <taxon>Vespertilionidae</taxon>
        <taxon>Cnephaeus</taxon>
    </lineage>
</organism>
<reference evidence="1" key="1">
    <citation type="submission" date="2023-06" db="EMBL/GenBank/DDBJ databases">
        <title>Reference genome for the Northern bat (Eptesicus nilssonii), a most northern bat species.</title>
        <authorList>
            <person name="Laine V.N."/>
            <person name="Pulliainen A.T."/>
            <person name="Lilley T.M."/>
        </authorList>
    </citation>
    <scope>NUCLEOTIDE SEQUENCE</scope>
    <source>
        <strain evidence="1">BLF_Eptnil</strain>
        <tissue evidence="1">Kidney</tissue>
    </source>
</reference>
<accession>A0AA40LVI2</accession>
<dbReference type="Proteomes" id="UP001177744">
    <property type="component" value="Unassembled WGS sequence"/>
</dbReference>
<dbReference type="EMBL" id="JAULJE010000003">
    <property type="protein sequence ID" value="KAK1345242.1"/>
    <property type="molecule type" value="Genomic_DNA"/>
</dbReference>
<evidence type="ECO:0000313" key="2">
    <source>
        <dbReference type="Proteomes" id="UP001177744"/>
    </source>
</evidence>
<keyword evidence="2" id="KW-1185">Reference proteome</keyword>